<dbReference type="PANTHER" id="PTHR11851">
    <property type="entry name" value="METALLOPROTEASE"/>
    <property type="match status" value="1"/>
</dbReference>
<name>A0ABR4XRR1_9LACO</name>
<dbReference type="InterPro" id="IPR011249">
    <property type="entry name" value="Metalloenz_LuxS/M16"/>
</dbReference>
<reference evidence="2 3" key="1">
    <citation type="journal article" date="2014" name="Antonie Van Leeuwenhoek">
        <title>Oenococcus alcoholitolerans sp. nov., a lactic acid bacteria isolated from cachaca and ethanol fermentation processes.</title>
        <authorList>
            <person name="Badotti F."/>
            <person name="Moreira A.P."/>
            <person name="Tonon L.A."/>
            <person name="de Lucena B.T."/>
            <person name="Gomes Fde C."/>
            <person name="Kruger R."/>
            <person name="Thompson C.C."/>
            <person name="de Morais M.A.Jr."/>
            <person name="Rosa C.A."/>
            <person name="Thompson F.L."/>
        </authorList>
    </citation>
    <scope>NUCLEOTIDE SEQUENCE [LARGE SCALE GENOMIC DNA]</scope>
    <source>
        <strain evidence="2 3">UFRJ-M7.2.18</strain>
    </source>
</reference>
<dbReference type="InterPro" id="IPR011765">
    <property type="entry name" value="Pept_M16_N"/>
</dbReference>
<feature type="domain" description="Peptidase M16 N-terminal" evidence="1">
    <location>
        <begin position="62"/>
        <end position="172"/>
    </location>
</feature>
<evidence type="ECO:0000259" key="1">
    <source>
        <dbReference type="Pfam" id="PF00675"/>
    </source>
</evidence>
<dbReference type="PANTHER" id="PTHR11851:SF134">
    <property type="entry name" value="ZINC-DEPENDENT PROTEASE"/>
    <property type="match status" value="1"/>
</dbReference>
<dbReference type="EMBL" id="AXCV01000098">
    <property type="protein sequence ID" value="KGO32098.1"/>
    <property type="molecule type" value="Genomic_DNA"/>
</dbReference>
<dbReference type="Proteomes" id="UP000030023">
    <property type="component" value="Unassembled WGS sequence"/>
</dbReference>
<dbReference type="Pfam" id="PF00675">
    <property type="entry name" value="Peptidase_M16"/>
    <property type="match status" value="1"/>
</dbReference>
<sequence>MKIEKYKKYHQEIFKTQLEDGLHVSLAPKKGFNSIYASLTVKAGAADQEILSKNGERIFFPAGTAHFVEHQMFEKKDYDPDLIFNDLGAYSNAFTTQSQTVYYFESSDPSFSSFEKSLELLLKMVQEEYFDKKAIEKERQIITQELSMYRDSPDWNLSNGLLKNLYPEQPLAFDIGGSASSIGSIDSDTLSAFHDYFYQPENLYLKITGGFDANEALSLTDKI</sequence>
<keyword evidence="3" id="KW-1185">Reference proteome</keyword>
<dbReference type="InterPro" id="IPR050361">
    <property type="entry name" value="MPP/UQCRC_Complex"/>
</dbReference>
<gene>
    <name evidence="2" type="ORF">Q757_03050</name>
</gene>
<comment type="caution">
    <text evidence="2">The sequence shown here is derived from an EMBL/GenBank/DDBJ whole genome shotgun (WGS) entry which is preliminary data.</text>
</comment>
<protein>
    <recommendedName>
        <fullName evidence="1">Peptidase M16 N-terminal domain-containing protein</fullName>
    </recommendedName>
</protein>
<dbReference type="SUPFAM" id="SSF63411">
    <property type="entry name" value="LuxS/MPP-like metallohydrolase"/>
    <property type="match status" value="1"/>
</dbReference>
<accession>A0ABR4XRR1</accession>
<evidence type="ECO:0000313" key="3">
    <source>
        <dbReference type="Proteomes" id="UP000030023"/>
    </source>
</evidence>
<evidence type="ECO:0000313" key="2">
    <source>
        <dbReference type="EMBL" id="KGO32098.1"/>
    </source>
</evidence>
<feature type="non-terminal residue" evidence="2">
    <location>
        <position position="223"/>
    </location>
</feature>
<organism evidence="2 3">
    <name type="scientific">Oenococcus alcoholitolerans</name>
    <dbReference type="NCBI Taxonomy" id="931074"/>
    <lineage>
        <taxon>Bacteria</taxon>
        <taxon>Bacillati</taxon>
        <taxon>Bacillota</taxon>
        <taxon>Bacilli</taxon>
        <taxon>Lactobacillales</taxon>
        <taxon>Lactobacillaceae</taxon>
        <taxon>Oenococcus</taxon>
    </lineage>
</organism>
<proteinExistence type="predicted"/>
<dbReference type="Gene3D" id="3.30.830.10">
    <property type="entry name" value="Metalloenzyme, LuxS/M16 peptidase-like"/>
    <property type="match status" value="1"/>
</dbReference>